<dbReference type="InterPro" id="IPR029068">
    <property type="entry name" value="Glyas_Bleomycin-R_OHBP_Dase"/>
</dbReference>
<keyword evidence="3" id="KW-1185">Reference proteome</keyword>
<dbReference type="SUPFAM" id="SSF54593">
    <property type="entry name" value="Glyoxalase/Bleomycin resistance protein/Dihydroxybiphenyl dioxygenase"/>
    <property type="match status" value="1"/>
</dbReference>
<evidence type="ECO:0000313" key="3">
    <source>
        <dbReference type="Proteomes" id="UP001240236"/>
    </source>
</evidence>
<comment type="caution">
    <text evidence="2">The sequence shown here is derived from an EMBL/GenBank/DDBJ whole genome shotgun (WGS) entry which is preliminary data.</text>
</comment>
<feature type="domain" description="VOC" evidence="1">
    <location>
        <begin position="3"/>
        <end position="120"/>
    </location>
</feature>
<sequence length="121" mass="13032">MLRIGAIVLGVSDLPRAVRFWAGALGYLISEAEERADWVVLVPEDGPGTPLVLTLNSSTAEERPRVHLDLFTDGPAEQAAEITRLVTIGGAFVGWDRRPGEPDFAVLADTEGNRFCVVDTA</sequence>
<dbReference type="Proteomes" id="UP001240236">
    <property type="component" value="Unassembled WGS sequence"/>
</dbReference>
<dbReference type="GO" id="GO:0016829">
    <property type="term" value="F:lyase activity"/>
    <property type="evidence" value="ECO:0007669"/>
    <property type="project" value="UniProtKB-KW"/>
</dbReference>
<organism evidence="2 3">
    <name type="scientific">Catenuloplanes indicus</name>
    <dbReference type="NCBI Taxonomy" id="137267"/>
    <lineage>
        <taxon>Bacteria</taxon>
        <taxon>Bacillati</taxon>
        <taxon>Actinomycetota</taxon>
        <taxon>Actinomycetes</taxon>
        <taxon>Micromonosporales</taxon>
        <taxon>Micromonosporaceae</taxon>
        <taxon>Catenuloplanes</taxon>
    </lineage>
</organism>
<accession>A0AAE3W710</accession>
<dbReference type="Pfam" id="PF18029">
    <property type="entry name" value="Glyoxalase_6"/>
    <property type="match status" value="1"/>
</dbReference>
<protein>
    <submittedName>
        <fullName evidence="2">Catechol 2,3-dioxygenase-like lactoylglutathione lyase family enzyme</fullName>
    </submittedName>
</protein>
<dbReference type="RefSeq" id="WP_307244955.1">
    <property type="nucleotide sequence ID" value="NZ_JAUSUZ010000001.1"/>
</dbReference>
<evidence type="ECO:0000259" key="1">
    <source>
        <dbReference type="PROSITE" id="PS51819"/>
    </source>
</evidence>
<evidence type="ECO:0000313" key="2">
    <source>
        <dbReference type="EMBL" id="MDQ0369610.1"/>
    </source>
</evidence>
<dbReference type="AlphaFoldDB" id="A0AAE3W710"/>
<reference evidence="2 3" key="1">
    <citation type="submission" date="2023-07" db="EMBL/GenBank/DDBJ databases">
        <title>Sequencing the genomes of 1000 actinobacteria strains.</title>
        <authorList>
            <person name="Klenk H.-P."/>
        </authorList>
    </citation>
    <scope>NUCLEOTIDE SEQUENCE [LARGE SCALE GENOMIC DNA]</scope>
    <source>
        <strain evidence="2 3">DSM 44709</strain>
    </source>
</reference>
<dbReference type="PANTHER" id="PTHR35908:SF1">
    <property type="entry name" value="CONSERVED PROTEIN"/>
    <property type="match status" value="1"/>
</dbReference>
<proteinExistence type="predicted"/>
<dbReference type="PROSITE" id="PS51819">
    <property type="entry name" value="VOC"/>
    <property type="match status" value="1"/>
</dbReference>
<dbReference type="InterPro" id="IPR041581">
    <property type="entry name" value="Glyoxalase_6"/>
</dbReference>
<keyword evidence="2" id="KW-0456">Lyase</keyword>
<dbReference type="EMBL" id="JAUSUZ010000001">
    <property type="protein sequence ID" value="MDQ0369610.1"/>
    <property type="molecule type" value="Genomic_DNA"/>
</dbReference>
<dbReference type="PANTHER" id="PTHR35908">
    <property type="entry name" value="HYPOTHETICAL FUSION PROTEIN"/>
    <property type="match status" value="1"/>
</dbReference>
<dbReference type="Gene3D" id="3.10.180.10">
    <property type="entry name" value="2,3-Dihydroxybiphenyl 1,2-Dioxygenase, domain 1"/>
    <property type="match status" value="1"/>
</dbReference>
<gene>
    <name evidence="2" type="ORF">J2S42_006279</name>
</gene>
<dbReference type="InterPro" id="IPR037523">
    <property type="entry name" value="VOC_core"/>
</dbReference>
<name>A0AAE3W710_9ACTN</name>